<keyword evidence="2" id="KW-0238">DNA-binding</keyword>
<dbReference type="InterPro" id="IPR036388">
    <property type="entry name" value="WH-like_DNA-bd_sf"/>
</dbReference>
<protein>
    <submittedName>
        <fullName evidence="6">Transcriptional regulator, IclR family</fullName>
    </submittedName>
</protein>
<dbReference type="Gene3D" id="3.30.450.40">
    <property type="match status" value="1"/>
</dbReference>
<sequence length="253" mass="28088">MNENRRTIQSVENAREIMAVLEERGGASVAEVTEQVELTRGTVHTYLVTLNEEGFIRKSSDGEYDLNLKILDLASSIRERQPIYRHGRNEANELAIATGDVTHLAVESDGVVYMLYSSRGSLKQETPSNGRLPMHASATGKALLAKMSDDRVEEIIDQHGLESLTTHTITDREQLYEELETVRERGYANNYQEQTVGAQTYATDVQLPDGSLAGSIGISGTIGRFETKDTDELVQTMIEAANQIEINIQRARS</sequence>
<feature type="domain" description="HTH iclR-type" evidence="4">
    <location>
        <begin position="8"/>
        <end position="68"/>
    </location>
</feature>
<proteinExistence type="predicted"/>
<dbReference type="EMBL" id="FOYT01000004">
    <property type="protein sequence ID" value="SFR68668.1"/>
    <property type="molecule type" value="Genomic_DNA"/>
</dbReference>
<dbReference type="GO" id="GO:0003700">
    <property type="term" value="F:DNA-binding transcription factor activity"/>
    <property type="evidence" value="ECO:0007669"/>
    <property type="project" value="TreeGrafter"/>
</dbReference>
<evidence type="ECO:0000256" key="2">
    <source>
        <dbReference type="ARBA" id="ARBA00023125"/>
    </source>
</evidence>
<dbReference type="SUPFAM" id="SSF46785">
    <property type="entry name" value="Winged helix' DNA-binding domain"/>
    <property type="match status" value="1"/>
</dbReference>
<evidence type="ECO:0000256" key="3">
    <source>
        <dbReference type="ARBA" id="ARBA00023163"/>
    </source>
</evidence>
<dbReference type="Pfam" id="PF01614">
    <property type="entry name" value="IclR_C"/>
    <property type="match status" value="1"/>
</dbReference>
<dbReference type="Pfam" id="PF09339">
    <property type="entry name" value="HTH_IclR"/>
    <property type="match status" value="1"/>
</dbReference>
<dbReference type="PROSITE" id="PS51078">
    <property type="entry name" value="ICLR_ED"/>
    <property type="match status" value="1"/>
</dbReference>
<keyword evidence="3" id="KW-0804">Transcription</keyword>
<dbReference type="RefSeq" id="WP_089809995.1">
    <property type="nucleotide sequence ID" value="NZ_FOYT01000004.1"/>
</dbReference>
<evidence type="ECO:0000313" key="7">
    <source>
        <dbReference type="Proteomes" id="UP000198531"/>
    </source>
</evidence>
<dbReference type="SUPFAM" id="SSF55781">
    <property type="entry name" value="GAF domain-like"/>
    <property type="match status" value="1"/>
</dbReference>
<evidence type="ECO:0000313" key="6">
    <source>
        <dbReference type="EMBL" id="SFR68668.1"/>
    </source>
</evidence>
<evidence type="ECO:0000256" key="1">
    <source>
        <dbReference type="ARBA" id="ARBA00023015"/>
    </source>
</evidence>
<dbReference type="InterPro" id="IPR029016">
    <property type="entry name" value="GAF-like_dom_sf"/>
</dbReference>
<organism evidence="6 7">
    <name type="scientific">Halogeometricum rufum</name>
    <dbReference type="NCBI Taxonomy" id="553469"/>
    <lineage>
        <taxon>Archaea</taxon>
        <taxon>Methanobacteriati</taxon>
        <taxon>Methanobacteriota</taxon>
        <taxon>Stenosarchaea group</taxon>
        <taxon>Halobacteria</taxon>
        <taxon>Halobacteriales</taxon>
        <taxon>Haloferacaceae</taxon>
        <taxon>Halogeometricum</taxon>
    </lineage>
</organism>
<dbReference type="InterPro" id="IPR005471">
    <property type="entry name" value="Tscrpt_reg_IclR_N"/>
</dbReference>
<name>A0A1I6IPL5_9EURY</name>
<dbReference type="PANTHER" id="PTHR30136">
    <property type="entry name" value="HELIX-TURN-HELIX TRANSCRIPTIONAL REGULATOR, ICLR FAMILY"/>
    <property type="match status" value="1"/>
</dbReference>
<dbReference type="OrthoDB" id="14763at2157"/>
<dbReference type="GO" id="GO:0003677">
    <property type="term" value="F:DNA binding"/>
    <property type="evidence" value="ECO:0007669"/>
    <property type="project" value="UniProtKB-KW"/>
</dbReference>
<dbReference type="InterPro" id="IPR036390">
    <property type="entry name" value="WH_DNA-bd_sf"/>
</dbReference>
<dbReference type="Proteomes" id="UP000198531">
    <property type="component" value="Unassembled WGS sequence"/>
</dbReference>
<gene>
    <name evidence="6" type="ORF">SAMN04487947_3481</name>
</gene>
<dbReference type="InterPro" id="IPR014757">
    <property type="entry name" value="Tscrpt_reg_IclR_C"/>
</dbReference>
<feature type="domain" description="IclR-ED" evidence="5">
    <location>
        <begin position="69"/>
        <end position="250"/>
    </location>
</feature>
<dbReference type="GO" id="GO:0045892">
    <property type="term" value="P:negative regulation of DNA-templated transcription"/>
    <property type="evidence" value="ECO:0007669"/>
    <property type="project" value="TreeGrafter"/>
</dbReference>
<evidence type="ECO:0000259" key="5">
    <source>
        <dbReference type="PROSITE" id="PS51078"/>
    </source>
</evidence>
<dbReference type="PANTHER" id="PTHR30136:SF35">
    <property type="entry name" value="HTH-TYPE TRANSCRIPTIONAL REGULATOR RV1719"/>
    <property type="match status" value="1"/>
</dbReference>
<dbReference type="PROSITE" id="PS51077">
    <property type="entry name" value="HTH_ICLR"/>
    <property type="match status" value="1"/>
</dbReference>
<keyword evidence="7" id="KW-1185">Reference proteome</keyword>
<dbReference type="AlphaFoldDB" id="A0A1I6IPL5"/>
<reference evidence="7" key="1">
    <citation type="submission" date="2016-10" db="EMBL/GenBank/DDBJ databases">
        <authorList>
            <person name="Varghese N."/>
            <person name="Submissions S."/>
        </authorList>
    </citation>
    <scope>NUCLEOTIDE SEQUENCE [LARGE SCALE GENOMIC DNA]</scope>
    <source>
        <strain evidence="7">CGMCC 1.7736</strain>
    </source>
</reference>
<dbReference type="Gene3D" id="1.10.10.10">
    <property type="entry name" value="Winged helix-like DNA-binding domain superfamily/Winged helix DNA-binding domain"/>
    <property type="match status" value="1"/>
</dbReference>
<evidence type="ECO:0000259" key="4">
    <source>
        <dbReference type="PROSITE" id="PS51077"/>
    </source>
</evidence>
<dbReference type="SMART" id="SM00346">
    <property type="entry name" value="HTH_ICLR"/>
    <property type="match status" value="1"/>
</dbReference>
<keyword evidence="1" id="KW-0805">Transcription regulation</keyword>
<dbReference type="InterPro" id="IPR050707">
    <property type="entry name" value="HTH_MetabolicPath_Reg"/>
</dbReference>
<accession>A0A1I6IPL5</accession>